<evidence type="ECO:0000313" key="2">
    <source>
        <dbReference type="EMBL" id="KAL0418589.1"/>
    </source>
</evidence>
<protein>
    <submittedName>
        <fullName evidence="2">Tetraspanin-20</fullName>
    </submittedName>
</protein>
<reference evidence="2" key="1">
    <citation type="submission" date="2020-06" db="EMBL/GenBank/DDBJ databases">
        <authorList>
            <person name="Li T."/>
            <person name="Hu X."/>
            <person name="Zhang T."/>
            <person name="Song X."/>
            <person name="Zhang H."/>
            <person name="Dai N."/>
            <person name="Sheng W."/>
            <person name="Hou X."/>
            <person name="Wei L."/>
        </authorList>
    </citation>
    <scope>NUCLEOTIDE SEQUENCE</scope>
    <source>
        <strain evidence="2">G02</strain>
        <tissue evidence="2">Leaf</tissue>
    </source>
</reference>
<keyword evidence="1" id="KW-0812">Transmembrane</keyword>
<feature type="transmembrane region" description="Helical" evidence="1">
    <location>
        <begin position="12"/>
        <end position="34"/>
    </location>
</feature>
<proteinExistence type="predicted"/>
<accession>A0AAW2UNJ5</accession>
<gene>
    <name evidence="2" type="ORF">Sradi_1272400</name>
</gene>
<dbReference type="EMBL" id="JACGWJ010000005">
    <property type="protein sequence ID" value="KAL0418589.1"/>
    <property type="molecule type" value="Genomic_DNA"/>
</dbReference>
<reference evidence="2" key="2">
    <citation type="journal article" date="2024" name="Plant">
        <title>Genomic evolution and insights into agronomic trait innovations of Sesamum species.</title>
        <authorList>
            <person name="Miao H."/>
            <person name="Wang L."/>
            <person name="Qu L."/>
            <person name="Liu H."/>
            <person name="Sun Y."/>
            <person name="Le M."/>
            <person name="Wang Q."/>
            <person name="Wei S."/>
            <person name="Zheng Y."/>
            <person name="Lin W."/>
            <person name="Duan Y."/>
            <person name="Cao H."/>
            <person name="Xiong S."/>
            <person name="Wang X."/>
            <person name="Wei L."/>
            <person name="Li C."/>
            <person name="Ma Q."/>
            <person name="Ju M."/>
            <person name="Zhao R."/>
            <person name="Li G."/>
            <person name="Mu C."/>
            <person name="Tian Q."/>
            <person name="Mei H."/>
            <person name="Zhang T."/>
            <person name="Gao T."/>
            <person name="Zhang H."/>
        </authorList>
    </citation>
    <scope>NUCLEOTIDE SEQUENCE</scope>
    <source>
        <strain evidence="2">G02</strain>
    </source>
</reference>
<organism evidence="2">
    <name type="scientific">Sesamum radiatum</name>
    <name type="common">Black benniseed</name>
    <dbReference type="NCBI Taxonomy" id="300843"/>
    <lineage>
        <taxon>Eukaryota</taxon>
        <taxon>Viridiplantae</taxon>
        <taxon>Streptophyta</taxon>
        <taxon>Embryophyta</taxon>
        <taxon>Tracheophyta</taxon>
        <taxon>Spermatophyta</taxon>
        <taxon>Magnoliopsida</taxon>
        <taxon>eudicotyledons</taxon>
        <taxon>Gunneridae</taxon>
        <taxon>Pentapetalae</taxon>
        <taxon>asterids</taxon>
        <taxon>lamiids</taxon>
        <taxon>Lamiales</taxon>
        <taxon>Pedaliaceae</taxon>
        <taxon>Sesamum</taxon>
    </lineage>
</organism>
<keyword evidence="1" id="KW-0472">Membrane</keyword>
<keyword evidence="1" id="KW-1133">Transmembrane helix</keyword>
<comment type="caution">
    <text evidence="2">The sequence shown here is derived from an EMBL/GenBank/DDBJ whole genome shotgun (WGS) entry which is preliminary data.</text>
</comment>
<name>A0AAW2UNJ5_SESRA</name>
<dbReference type="AlphaFoldDB" id="A0AAW2UNJ5"/>
<evidence type="ECO:0000256" key="1">
    <source>
        <dbReference type="SAM" id="Phobius"/>
    </source>
</evidence>
<sequence>MGTSSCQTFMAFILKFLNFLQAFVGVAMIIYSAYMLSQWQHRPDEFPSPAPSHDVSGIPSSDDVVNHLNLALSDNALHINFHSLPAPWYHDCAFCLNAFVFDDLRVV</sequence>